<protein>
    <submittedName>
        <fullName evidence="2">Unannotated protein</fullName>
    </submittedName>
</protein>
<evidence type="ECO:0000313" key="2">
    <source>
        <dbReference type="EMBL" id="CAB4595543.1"/>
    </source>
</evidence>
<name>A0A6J6G810_9ZZZZ</name>
<sequence>MKAQLTLKYRVLSDTVLGFVEGMTSDEGDSAPTPDISSSVVRDRLDADTTVEWAPIGGVDVLVGFQQLHASVRPRVEGLPGLIGVLVTELILKAKDDDSVTDASGPAAILRSFEMRHAVDIAMLVRPTAVTERRRATRATTKGAEAALHHLIDRAEIIEGEDPSSRRALSALRDLASSIGDGDGLSSERTAEATFQAITNSGMRSRQHKDMLLRVVDDLRDQRTWPRAIESAMAAPDPEVLSELDAANDDD</sequence>
<organism evidence="2">
    <name type="scientific">freshwater metagenome</name>
    <dbReference type="NCBI Taxonomy" id="449393"/>
    <lineage>
        <taxon>unclassified sequences</taxon>
        <taxon>metagenomes</taxon>
        <taxon>ecological metagenomes</taxon>
    </lineage>
</organism>
<feature type="compositionally biased region" description="Acidic residues" evidence="1">
    <location>
        <begin position="240"/>
        <end position="251"/>
    </location>
</feature>
<dbReference type="EMBL" id="CAEZTS010000228">
    <property type="protein sequence ID" value="CAB4595543.1"/>
    <property type="molecule type" value="Genomic_DNA"/>
</dbReference>
<dbReference type="AlphaFoldDB" id="A0A6J6G810"/>
<accession>A0A6J6G810</accession>
<feature type="region of interest" description="Disordered" evidence="1">
    <location>
        <begin position="230"/>
        <end position="251"/>
    </location>
</feature>
<evidence type="ECO:0000256" key="1">
    <source>
        <dbReference type="SAM" id="MobiDB-lite"/>
    </source>
</evidence>
<gene>
    <name evidence="2" type="ORF">UFOPK1722_01870</name>
</gene>
<reference evidence="2" key="1">
    <citation type="submission" date="2020-05" db="EMBL/GenBank/DDBJ databases">
        <authorList>
            <person name="Chiriac C."/>
            <person name="Salcher M."/>
            <person name="Ghai R."/>
            <person name="Kavagutti S V."/>
        </authorList>
    </citation>
    <scope>NUCLEOTIDE SEQUENCE</scope>
</reference>
<proteinExistence type="predicted"/>